<keyword evidence="5" id="KW-0406">Ion transport</keyword>
<organism evidence="10 11">
    <name type="scientific">Halalkalibacter kiskunsagensis</name>
    <dbReference type="NCBI Taxonomy" id="1548599"/>
    <lineage>
        <taxon>Bacteria</taxon>
        <taxon>Bacillati</taxon>
        <taxon>Bacillota</taxon>
        <taxon>Bacilli</taxon>
        <taxon>Bacillales</taxon>
        <taxon>Bacillaceae</taxon>
        <taxon>Halalkalibacter</taxon>
    </lineage>
</organism>
<dbReference type="InterPro" id="IPR027359">
    <property type="entry name" value="Volt_channel_dom_sf"/>
</dbReference>
<dbReference type="Proteomes" id="UP001589838">
    <property type="component" value="Unassembled WGS sequence"/>
</dbReference>
<dbReference type="PANTHER" id="PTHR11537:SF254">
    <property type="entry name" value="POTASSIUM VOLTAGE-GATED CHANNEL PROTEIN SHAB"/>
    <property type="match status" value="1"/>
</dbReference>
<dbReference type="Gene3D" id="1.20.5.110">
    <property type="match status" value="1"/>
</dbReference>
<dbReference type="RefSeq" id="WP_335963910.1">
    <property type="nucleotide sequence ID" value="NZ_JAXBLX010000068.1"/>
</dbReference>
<keyword evidence="4 8" id="KW-1133">Transmembrane helix</keyword>
<dbReference type="GO" id="GO:0034220">
    <property type="term" value="P:monoatomic ion transmembrane transport"/>
    <property type="evidence" value="ECO:0007669"/>
    <property type="project" value="UniProtKB-KW"/>
</dbReference>
<dbReference type="Gene3D" id="1.20.120.350">
    <property type="entry name" value="Voltage-gated potassium channels. Chain C"/>
    <property type="match status" value="1"/>
</dbReference>
<evidence type="ECO:0000256" key="6">
    <source>
        <dbReference type="ARBA" id="ARBA00023136"/>
    </source>
</evidence>
<dbReference type="InterPro" id="IPR013099">
    <property type="entry name" value="K_chnl_dom"/>
</dbReference>
<dbReference type="InterPro" id="IPR028325">
    <property type="entry name" value="VG_K_chnl"/>
</dbReference>
<protein>
    <submittedName>
        <fullName evidence="10">Potassium channel family protein</fullName>
    </submittedName>
</protein>
<dbReference type="Gene3D" id="1.10.287.70">
    <property type="match status" value="1"/>
</dbReference>
<feature type="transmembrane region" description="Helical" evidence="8">
    <location>
        <begin position="41"/>
        <end position="57"/>
    </location>
</feature>
<evidence type="ECO:0000256" key="5">
    <source>
        <dbReference type="ARBA" id="ARBA00023065"/>
    </source>
</evidence>
<feature type="transmembrane region" description="Helical" evidence="8">
    <location>
        <begin position="12"/>
        <end position="29"/>
    </location>
</feature>
<keyword evidence="2" id="KW-0813">Transport</keyword>
<dbReference type="SUPFAM" id="SSF81324">
    <property type="entry name" value="Voltage-gated potassium channels"/>
    <property type="match status" value="1"/>
</dbReference>
<proteinExistence type="predicted"/>
<evidence type="ECO:0000313" key="10">
    <source>
        <dbReference type="EMBL" id="MFC0472149.1"/>
    </source>
</evidence>
<reference evidence="10 11" key="1">
    <citation type="submission" date="2024-09" db="EMBL/GenBank/DDBJ databases">
        <authorList>
            <person name="Sun Q."/>
            <person name="Mori K."/>
        </authorList>
    </citation>
    <scope>NUCLEOTIDE SEQUENCE [LARGE SCALE GENOMIC DNA]</scope>
    <source>
        <strain evidence="10 11">NCAIM B.02610</strain>
    </source>
</reference>
<name>A0ABV6KFS6_9BACI</name>
<keyword evidence="3 8" id="KW-0812">Transmembrane</keyword>
<comment type="caution">
    <text evidence="10">The sequence shown here is derived from an EMBL/GenBank/DDBJ whole genome shotgun (WGS) entry which is preliminary data.</text>
</comment>
<evidence type="ECO:0000259" key="9">
    <source>
        <dbReference type="Pfam" id="PF07885"/>
    </source>
</evidence>
<sequence>MQANAIHPKLLLTYEISMAILAFASILFMMSDNAFIQNLDFYIWIIFVIDVSVRFIKSENKWDYIKRNPFDIIAIIPLDSIFRLARLARLIRLIRAIAIVGHYLKPFYQIIRTNHLDRVLATLFILIFVAAIPIQMIEPSIPSYTDAVWWAVVTATTVGYGDISPVTIFGRLIAIVLMLFGIGLLGMVTSSIAAYFIQANKEKDEDNTITYLKNEIERIHTMNDRELERLKSIIDCIKIRHQPDELKNPLDILTRGSCFLLHFRFLSINLLLMLEQE</sequence>
<feature type="transmembrane region" description="Helical" evidence="8">
    <location>
        <begin position="143"/>
        <end position="160"/>
    </location>
</feature>
<evidence type="ECO:0000256" key="2">
    <source>
        <dbReference type="ARBA" id="ARBA00022448"/>
    </source>
</evidence>
<feature type="transmembrane region" description="Helical" evidence="8">
    <location>
        <begin position="172"/>
        <end position="197"/>
    </location>
</feature>
<accession>A0ABV6KFS6</accession>
<comment type="subcellular location">
    <subcellularLocation>
        <location evidence="1">Membrane</location>
        <topology evidence="1">Multi-pass membrane protein</topology>
    </subcellularLocation>
</comment>
<dbReference type="EMBL" id="JBHLUX010000039">
    <property type="protein sequence ID" value="MFC0472149.1"/>
    <property type="molecule type" value="Genomic_DNA"/>
</dbReference>
<gene>
    <name evidence="10" type="ORF">ACFFHM_16980</name>
</gene>
<evidence type="ECO:0000256" key="3">
    <source>
        <dbReference type="ARBA" id="ARBA00022692"/>
    </source>
</evidence>
<dbReference type="Pfam" id="PF07885">
    <property type="entry name" value="Ion_trans_2"/>
    <property type="match status" value="1"/>
</dbReference>
<feature type="domain" description="Potassium channel" evidence="9">
    <location>
        <begin position="123"/>
        <end position="197"/>
    </location>
</feature>
<keyword evidence="6 8" id="KW-0472">Membrane</keyword>
<feature type="transmembrane region" description="Helical" evidence="8">
    <location>
        <begin position="119"/>
        <end position="137"/>
    </location>
</feature>
<evidence type="ECO:0000313" key="11">
    <source>
        <dbReference type="Proteomes" id="UP001589838"/>
    </source>
</evidence>
<keyword evidence="11" id="KW-1185">Reference proteome</keyword>
<dbReference type="PANTHER" id="PTHR11537">
    <property type="entry name" value="VOLTAGE-GATED POTASSIUM CHANNEL"/>
    <property type="match status" value="1"/>
</dbReference>
<evidence type="ECO:0000256" key="1">
    <source>
        <dbReference type="ARBA" id="ARBA00004141"/>
    </source>
</evidence>
<keyword evidence="7 10" id="KW-0407">Ion channel</keyword>
<evidence type="ECO:0000256" key="7">
    <source>
        <dbReference type="ARBA" id="ARBA00023303"/>
    </source>
</evidence>
<evidence type="ECO:0000256" key="8">
    <source>
        <dbReference type="SAM" id="Phobius"/>
    </source>
</evidence>
<evidence type="ECO:0000256" key="4">
    <source>
        <dbReference type="ARBA" id="ARBA00022989"/>
    </source>
</evidence>
<feature type="transmembrane region" description="Helical" evidence="8">
    <location>
        <begin position="252"/>
        <end position="274"/>
    </location>
</feature>